<dbReference type="NCBIfam" id="NF008427">
    <property type="entry name" value="PRK11263.1"/>
    <property type="match status" value="1"/>
</dbReference>
<evidence type="ECO:0000256" key="8">
    <source>
        <dbReference type="ARBA" id="ARBA00023264"/>
    </source>
</evidence>
<dbReference type="Proteomes" id="UP000715965">
    <property type="component" value="Unassembled WGS sequence"/>
</dbReference>
<keyword evidence="6 9" id="KW-0472">Membrane</keyword>
<dbReference type="CDD" id="cd09159">
    <property type="entry name" value="PLDc_ybhO_like_2"/>
    <property type="match status" value="1"/>
</dbReference>
<evidence type="ECO:0000313" key="12">
    <source>
        <dbReference type="Proteomes" id="UP000715965"/>
    </source>
</evidence>
<feature type="active site" evidence="9">
    <location>
        <position position="124"/>
    </location>
</feature>
<evidence type="ECO:0000256" key="6">
    <source>
        <dbReference type="ARBA" id="ARBA00023136"/>
    </source>
</evidence>
<comment type="caution">
    <text evidence="11">The sequence shown here is derived from an EMBL/GenBank/DDBJ whole genome shotgun (WGS) entry which is preliminary data.</text>
</comment>
<protein>
    <recommendedName>
        <fullName evidence="9">Cardiolipin synthase B</fullName>
        <shortName evidence="9">CL synthase</shortName>
        <ecNumber evidence="9">2.7.8.-</ecNumber>
    </recommendedName>
</protein>
<dbReference type="PANTHER" id="PTHR21248">
    <property type="entry name" value="CARDIOLIPIN SYNTHASE"/>
    <property type="match status" value="1"/>
</dbReference>
<keyword evidence="2 9" id="KW-0444">Lipid biosynthesis</keyword>
<keyword evidence="4" id="KW-0677">Repeat</keyword>
<dbReference type="GO" id="GO:0016740">
    <property type="term" value="F:transferase activity"/>
    <property type="evidence" value="ECO:0007669"/>
    <property type="project" value="UniProtKB-KW"/>
</dbReference>
<comment type="catalytic activity">
    <reaction evidence="9">
        <text>2 a 1,2-diacyl-sn-glycero-3-phospho-(1'-sn-glycerol) = a cardiolipin + glycerol</text>
        <dbReference type="Rhea" id="RHEA:31451"/>
        <dbReference type="ChEBI" id="CHEBI:17754"/>
        <dbReference type="ChEBI" id="CHEBI:62237"/>
        <dbReference type="ChEBI" id="CHEBI:64716"/>
    </reaction>
</comment>
<feature type="active site" evidence="9">
    <location>
        <position position="316"/>
    </location>
</feature>
<dbReference type="PANTHER" id="PTHR21248:SF23">
    <property type="entry name" value="CARDIOLIPIN SYNTHASE B"/>
    <property type="match status" value="1"/>
</dbReference>
<evidence type="ECO:0000259" key="10">
    <source>
        <dbReference type="PROSITE" id="PS50035"/>
    </source>
</evidence>
<keyword evidence="12" id="KW-1185">Reference proteome</keyword>
<feature type="domain" description="PLD phosphodiesterase" evidence="10">
    <location>
        <begin position="112"/>
        <end position="139"/>
    </location>
</feature>
<comment type="similarity">
    <text evidence="9">Belongs to the phospholipase D family. Cardiolipin synthase subfamily. ClsB sub-subfamily.</text>
</comment>
<keyword evidence="1 9" id="KW-1003">Cell membrane</keyword>
<evidence type="ECO:0000256" key="2">
    <source>
        <dbReference type="ARBA" id="ARBA00022516"/>
    </source>
</evidence>
<dbReference type="EC" id="2.7.8.-" evidence="9"/>
<comment type="subcellular location">
    <subcellularLocation>
        <location evidence="9">Cell membrane</location>
        <topology evidence="9">Peripheral membrane protein</topology>
    </subcellularLocation>
</comment>
<evidence type="ECO:0000256" key="3">
    <source>
        <dbReference type="ARBA" id="ARBA00022679"/>
    </source>
</evidence>
<dbReference type="RefSeq" id="WP_193780908.1">
    <property type="nucleotide sequence ID" value="NZ_JADDOJ010000048.1"/>
</dbReference>
<dbReference type="InterPro" id="IPR030872">
    <property type="entry name" value="Cardiolipin_synth_ClsB"/>
</dbReference>
<keyword evidence="8 9" id="KW-1208">Phospholipid metabolism</keyword>
<organism evidence="11 12">
    <name type="scientific">Ramlibacter aquaticus</name>
    <dbReference type="NCBI Taxonomy" id="2780094"/>
    <lineage>
        <taxon>Bacteria</taxon>
        <taxon>Pseudomonadati</taxon>
        <taxon>Pseudomonadota</taxon>
        <taxon>Betaproteobacteria</taxon>
        <taxon>Burkholderiales</taxon>
        <taxon>Comamonadaceae</taxon>
        <taxon>Ramlibacter</taxon>
    </lineage>
</organism>
<dbReference type="EMBL" id="JADDOJ010000048">
    <property type="protein sequence ID" value="MBE7941367.1"/>
    <property type="molecule type" value="Genomic_DNA"/>
</dbReference>
<dbReference type="SMART" id="SM00155">
    <property type="entry name" value="PLDc"/>
    <property type="match status" value="2"/>
</dbReference>
<comment type="function">
    <text evidence="9">Catalyzes the phosphatidyl group transfer from one phosphatidylglycerol molecule to another to form cardiolipin (CL) (diphosphatidylglycerol) and glycerol.</text>
</comment>
<evidence type="ECO:0000256" key="4">
    <source>
        <dbReference type="ARBA" id="ARBA00022737"/>
    </source>
</evidence>
<evidence type="ECO:0000313" key="11">
    <source>
        <dbReference type="EMBL" id="MBE7941367.1"/>
    </source>
</evidence>
<dbReference type="InterPro" id="IPR025202">
    <property type="entry name" value="PLD-like_dom"/>
</dbReference>
<evidence type="ECO:0000256" key="9">
    <source>
        <dbReference type="HAMAP-Rule" id="MF_01917"/>
    </source>
</evidence>
<keyword evidence="3 9" id="KW-0808">Transferase</keyword>
<evidence type="ECO:0000256" key="7">
    <source>
        <dbReference type="ARBA" id="ARBA00023209"/>
    </source>
</evidence>
<proteinExistence type="inferred from homology"/>
<dbReference type="SUPFAM" id="SSF56024">
    <property type="entry name" value="Phospholipase D/nuclease"/>
    <property type="match status" value="2"/>
</dbReference>
<feature type="active site" evidence="9">
    <location>
        <position position="119"/>
    </location>
</feature>
<evidence type="ECO:0000256" key="1">
    <source>
        <dbReference type="ARBA" id="ARBA00022475"/>
    </source>
</evidence>
<dbReference type="HAMAP" id="MF_01917">
    <property type="entry name" value="Cardiolipin_synth_ClsB"/>
    <property type="match status" value="1"/>
</dbReference>
<reference evidence="11 12" key="1">
    <citation type="submission" date="2020-10" db="EMBL/GenBank/DDBJ databases">
        <title>Draft genome of Ramlibacter aquaticus LMG 30558.</title>
        <authorList>
            <person name="Props R."/>
        </authorList>
    </citation>
    <scope>NUCLEOTIDE SEQUENCE [LARGE SCALE GENOMIC DNA]</scope>
    <source>
        <strain evidence="11 12">LMG 30558</strain>
    </source>
</reference>
<dbReference type="Gene3D" id="3.30.870.10">
    <property type="entry name" value="Endonuclease Chain A"/>
    <property type="match status" value="2"/>
</dbReference>
<feature type="active site" evidence="9">
    <location>
        <position position="117"/>
    </location>
</feature>
<name>A0ABR9SG84_9BURK</name>
<gene>
    <name evidence="9 11" type="primary">clsB</name>
    <name evidence="11" type="ORF">IM725_12385</name>
</gene>
<feature type="domain" description="PLD phosphodiesterase" evidence="10">
    <location>
        <begin position="309"/>
        <end position="336"/>
    </location>
</feature>
<dbReference type="PROSITE" id="PS50035">
    <property type="entry name" value="PLD"/>
    <property type="match status" value="2"/>
</dbReference>
<keyword evidence="7 9" id="KW-0594">Phospholipid biosynthesis</keyword>
<keyword evidence="5 9" id="KW-0443">Lipid metabolism</keyword>
<dbReference type="InterPro" id="IPR001736">
    <property type="entry name" value="PLipase_D/transphosphatidylase"/>
</dbReference>
<feature type="active site" evidence="9">
    <location>
        <position position="314"/>
    </location>
</feature>
<sequence length="406" mass="44865">MAQRSQPPLRPGHTLRLLQGASEMVPAMVAAIDAAARLVRLESYIFDFLGEGLVLAQALERAAARGVAVNLVIDGFGSLPVPPEWQARFDAAGVQCRIYAPLGWLGVLSLGSWRRLHRKLCVVDSALAFCGGINVLDDLLDSDHRQLPAPRFDFSVEVRGPLVADVEATMSRLWLRLEAVRDVRGVEIKRALHALRASGVPPAELAPPPRPPEGSARAALVLRDNLRNRDSIERAYRRAIGHAREEVIISNAYFVPGRKMRSALVAAARRGVRVRLLLQGRYESFMQYYASRPVYGELLRAGVEIHEYAASFLHGKVAVVDGAWATVGSSNLDPLSLLLAREANVVVEDQAFAALLRERLVRAMETAGRVMSADGYSNRPLRERFMERIALFLMRLALVVQGQRYL</sequence>
<dbReference type="CDD" id="cd09110">
    <property type="entry name" value="PLDc_CLS_1"/>
    <property type="match status" value="1"/>
</dbReference>
<dbReference type="Pfam" id="PF13091">
    <property type="entry name" value="PLDc_2"/>
    <property type="match status" value="2"/>
</dbReference>
<feature type="active site" evidence="9">
    <location>
        <position position="321"/>
    </location>
</feature>
<evidence type="ECO:0000256" key="5">
    <source>
        <dbReference type="ARBA" id="ARBA00023098"/>
    </source>
</evidence>
<accession>A0ABR9SG84</accession>